<accession>A0ABY7ABP5</accession>
<dbReference type="EMBL" id="CP113524">
    <property type="protein sequence ID" value="WAJ23708.1"/>
    <property type="molecule type" value="Genomic_DNA"/>
</dbReference>
<sequence length="154" mass="15927">MSDTVLQIERLIDGTVGVNDNVIFDSIVVISDSVSYNSATGTITLLQPGRYEFDWWVDTQSSASSNGVGFALVSSQGDLLVGNSPIKTGEVVGVAILVVNEVPVTVELKNNSTAEVYYPTIVPVKATLVVIGGEGSGGTGPTGPTGATAPLNLW</sequence>
<reference evidence="2" key="1">
    <citation type="submission" date="2022-11" db="EMBL/GenBank/DDBJ databases">
        <title>Lacrimispora xylanolytica sy1, complete genome.</title>
        <authorList>
            <person name="Choi S."/>
        </authorList>
    </citation>
    <scope>NUCLEOTIDE SEQUENCE</scope>
    <source>
        <strain evidence="2">Sy1</strain>
    </source>
</reference>
<name>A0ABY7ABP5_9FIRM</name>
<dbReference type="RefSeq" id="WP_268115064.1">
    <property type="nucleotide sequence ID" value="NZ_CP113524.1"/>
</dbReference>
<evidence type="ECO:0000313" key="2">
    <source>
        <dbReference type="EMBL" id="WAJ23708.1"/>
    </source>
</evidence>
<feature type="compositionally biased region" description="Low complexity" evidence="1">
    <location>
        <begin position="144"/>
        <end position="154"/>
    </location>
</feature>
<evidence type="ECO:0000313" key="3">
    <source>
        <dbReference type="Proteomes" id="UP001163115"/>
    </source>
</evidence>
<gene>
    <name evidence="2" type="ORF">OW255_19470</name>
</gene>
<organism evidence="2 3">
    <name type="scientific">Lacrimispora xylanolytica</name>
    <dbReference type="NCBI Taxonomy" id="29375"/>
    <lineage>
        <taxon>Bacteria</taxon>
        <taxon>Bacillati</taxon>
        <taxon>Bacillota</taxon>
        <taxon>Clostridia</taxon>
        <taxon>Lachnospirales</taxon>
        <taxon>Lachnospiraceae</taxon>
        <taxon>Lacrimispora</taxon>
    </lineage>
</organism>
<dbReference type="InterPro" id="IPR008983">
    <property type="entry name" value="Tumour_necrosis_fac-like_dom"/>
</dbReference>
<keyword evidence="3" id="KW-1185">Reference proteome</keyword>
<dbReference type="Gene3D" id="2.60.120.40">
    <property type="match status" value="1"/>
</dbReference>
<dbReference type="Proteomes" id="UP001163115">
    <property type="component" value="Chromosome"/>
</dbReference>
<protein>
    <submittedName>
        <fullName evidence="2">Uncharacterized protein</fullName>
    </submittedName>
</protein>
<proteinExistence type="predicted"/>
<feature type="region of interest" description="Disordered" evidence="1">
    <location>
        <begin position="135"/>
        <end position="154"/>
    </location>
</feature>
<evidence type="ECO:0000256" key="1">
    <source>
        <dbReference type="SAM" id="MobiDB-lite"/>
    </source>
</evidence>